<dbReference type="PROSITE" id="PS51318">
    <property type="entry name" value="TAT"/>
    <property type="match status" value="1"/>
</dbReference>
<evidence type="ECO:0000313" key="3">
    <source>
        <dbReference type="Proteomes" id="UP000266568"/>
    </source>
</evidence>
<feature type="domain" description="Glycoamylase-like" evidence="1">
    <location>
        <begin position="224"/>
        <end position="469"/>
    </location>
</feature>
<evidence type="ECO:0000259" key="1">
    <source>
        <dbReference type="Pfam" id="PF10091"/>
    </source>
</evidence>
<accession>A0A397P6E3</accession>
<sequence length="488" mass="54113">MAYEHPTRVGAPRPNRRDLLTTTMLLGTGLLSGCATVAAGGASAGALRGEALIDDVAHRTFRFFWETTNPANGLAPDRYPSKSFASIAAVGFALTVYPYGVEQGWVTRAEARDRTLATLRFFWNAPQGPEPSGTTGYKGFFYHFLDMETGHRYGRTELSTIDTTLLFGGVLFAARYFDADEAGEAEIRDLAQRLYERADWPWFVEDKPVVSMGWHPESGFIAADWVGYNEAMLLYVLGLASPTHPLSADAWQGWVAGYEQDWVNQYGQHFLGFAPLFGHQYSHVWIDFRGIKDAPMRAAGFDYFENSRRAALAQRGYGAANPMGWRGYDENVWGWTACDGPGGGKLTYKGELREFRTYSARGVSGNHPFDDGTIAPTAALGSIAFVPEEATAAAEAMVARYGRRLYGDYGFLDSFNPSYAFENKAPHSIVDPELGWFDTDYLGIDQGAILTMIANHRSDFVWKYMRRHPAIVTGLKRAGFTGGWLERA</sequence>
<reference evidence="2 3" key="1">
    <citation type="submission" date="2018-08" db="EMBL/GenBank/DDBJ databases">
        <title>Genomic Encyclopedia of Type Strains, Phase IV (KMG-IV): sequencing the most valuable type-strain genomes for metagenomic binning, comparative biology and taxonomic classification.</title>
        <authorList>
            <person name="Goeker M."/>
        </authorList>
    </citation>
    <scope>NUCLEOTIDE SEQUENCE [LARGE SCALE GENOMIC DNA]</scope>
    <source>
        <strain evidence="2 3">DSM 25527</strain>
    </source>
</reference>
<comment type="caution">
    <text evidence="2">The sequence shown here is derived from an EMBL/GenBank/DDBJ whole genome shotgun (WGS) entry which is preliminary data.</text>
</comment>
<dbReference type="Pfam" id="PF10091">
    <property type="entry name" value="Glycoamylase"/>
    <property type="match status" value="1"/>
</dbReference>
<name>A0A397P6E3_9SPHN</name>
<evidence type="ECO:0000313" key="2">
    <source>
        <dbReference type="EMBL" id="RIA43843.1"/>
    </source>
</evidence>
<gene>
    <name evidence="2" type="ORF">DFR49_2072</name>
</gene>
<proteinExistence type="predicted"/>
<keyword evidence="3" id="KW-1185">Reference proteome</keyword>
<dbReference type="RefSeq" id="WP_245968359.1">
    <property type="nucleotide sequence ID" value="NZ_QXDC01000003.1"/>
</dbReference>
<dbReference type="Proteomes" id="UP000266568">
    <property type="component" value="Unassembled WGS sequence"/>
</dbReference>
<dbReference type="InterPro" id="IPR016883">
    <property type="entry name" value="UCP028431"/>
</dbReference>
<dbReference type="InterPro" id="IPR019282">
    <property type="entry name" value="Glycoamylase-like_cons_dom"/>
</dbReference>
<dbReference type="EMBL" id="QXDC01000003">
    <property type="protein sequence ID" value="RIA43843.1"/>
    <property type="molecule type" value="Genomic_DNA"/>
</dbReference>
<organism evidence="2 3">
    <name type="scientific">Hephaestia caeni</name>
    <dbReference type="NCBI Taxonomy" id="645617"/>
    <lineage>
        <taxon>Bacteria</taxon>
        <taxon>Pseudomonadati</taxon>
        <taxon>Pseudomonadota</taxon>
        <taxon>Alphaproteobacteria</taxon>
        <taxon>Sphingomonadales</taxon>
        <taxon>Sphingomonadaceae</taxon>
        <taxon>Hephaestia</taxon>
    </lineage>
</organism>
<protein>
    <recommendedName>
        <fullName evidence="1">Glycoamylase-like domain-containing protein</fullName>
    </recommendedName>
</protein>
<dbReference type="Gene3D" id="1.50.10.140">
    <property type="match status" value="1"/>
</dbReference>
<dbReference type="AlphaFoldDB" id="A0A397P6E3"/>
<dbReference type="PIRSF" id="PIRSF028431">
    <property type="entry name" value="UCP028431"/>
    <property type="match status" value="1"/>
</dbReference>
<dbReference type="InterPro" id="IPR006311">
    <property type="entry name" value="TAT_signal"/>
</dbReference>